<evidence type="ECO:0000256" key="5">
    <source>
        <dbReference type="ARBA" id="ARBA00023136"/>
    </source>
</evidence>
<keyword evidence="5 7" id="KW-0472">Membrane</keyword>
<dbReference type="EMBL" id="KZ826167">
    <property type="protein sequence ID" value="PYH87804.1"/>
    <property type="molecule type" value="Genomic_DNA"/>
</dbReference>
<dbReference type="InterPro" id="IPR038213">
    <property type="entry name" value="IFI6/IFI27-like_sf"/>
</dbReference>
<sequence length="178" mass="19145">MAILQSILECLLGPSVETTTTTTERVNPDPNPGNPGPDIVTLILNTDDTEARHKAINERVRTTGWIDRVVFAVVYGLDRMIALEAEMARPAKEALAASKAAAAALGLVEKHPAYTTLLALGVVAVLLPWVLGMLGFGEMGPVAGTFAARWQAAHRGYLPKGALFSSFQRLGMKWHWVG</sequence>
<dbReference type="VEuPathDB" id="FungiDB:BO71DRAFT_162376"/>
<keyword evidence="9" id="KW-1185">Reference proteome</keyword>
<evidence type="ECO:0000313" key="8">
    <source>
        <dbReference type="EMBL" id="PYH87804.1"/>
    </source>
</evidence>
<reference evidence="8 9" key="1">
    <citation type="submission" date="2018-02" db="EMBL/GenBank/DDBJ databases">
        <title>The genomes of Aspergillus section Nigri reveals drivers in fungal speciation.</title>
        <authorList>
            <consortium name="DOE Joint Genome Institute"/>
            <person name="Vesth T.C."/>
            <person name="Nybo J."/>
            <person name="Theobald S."/>
            <person name="Brandl J."/>
            <person name="Frisvad J.C."/>
            <person name="Nielsen K.F."/>
            <person name="Lyhne E.K."/>
            <person name="Kogle M.E."/>
            <person name="Kuo A."/>
            <person name="Riley R."/>
            <person name="Clum A."/>
            <person name="Nolan M."/>
            <person name="Lipzen A."/>
            <person name="Salamov A."/>
            <person name="Henrissat B."/>
            <person name="Wiebenga A."/>
            <person name="De vries R.P."/>
            <person name="Grigoriev I.V."/>
            <person name="Mortensen U.H."/>
            <person name="Andersen M.R."/>
            <person name="Baker S.E."/>
        </authorList>
    </citation>
    <scope>NUCLEOTIDE SEQUENCE [LARGE SCALE GENOMIC DNA]</scope>
    <source>
        <strain evidence="8 9">CBS 707.79</strain>
    </source>
</reference>
<organism evidence="8 9">
    <name type="scientific">Aspergillus ellipticus CBS 707.79</name>
    <dbReference type="NCBI Taxonomy" id="1448320"/>
    <lineage>
        <taxon>Eukaryota</taxon>
        <taxon>Fungi</taxon>
        <taxon>Dikarya</taxon>
        <taxon>Ascomycota</taxon>
        <taxon>Pezizomycotina</taxon>
        <taxon>Eurotiomycetes</taxon>
        <taxon>Eurotiomycetidae</taxon>
        <taxon>Eurotiales</taxon>
        <taxon>Aspergillaceae</taxon>
        <taxon>Aspergillus</taxon>
        <taxon>Aspergillus subgen. Circumdati</taxon>
    </lineage>
</organism>
<protein>
    <submittedName>
        <fullName evidence="8">Uncharacterized protein</fullName>
    </submittedName>
</protein>
<keyword evidence="3 7" id="KW-0812">Transmembrane</keyword>
<comment type="subcellular location">
    <subcellularLocation>
        <location evidence="1">Membrane</location>
        <topology evidence="1">Multi-pass membrane protein</topology>
    </subcellularLocation>
</comment>
<evidence type="ECO:0000256" key="6">
    <source>
        <dbReference type="SAM" id="MobiDB-lite"/>
    </source>
</evidence>
<dbReference type="Pfam" id="PF06140">
    <property type="entry name" value="Ifi-6-16"/>
    <property type="match status" value="1"/>
</dbReference>
<feature type="transmembrane region" description="Helical" evidence="7">
    <location>
        <begin position="117"/>
        <end position="136"/>
    </location>
</feature>
<dbReference type="AlphaFoldDB" id="A0A319CRC6"/>
<accession>A0A319CRC6</accession>
<evidence type="ECO:0000313" key="9">
    <source>
        <dbReference type="Proteomes" id="UP000247810"/>
    </source>
</evidence>
<keyword evidence="4 7" id="KW-1133">Transmembrane helix</keyword>
<evidence type="ECO:0000256" key="4">
    <source>
        <dbReference type="ARBA" id="ARBA00022989"/>
    </source>
</evidence>
<feature type="region of interest" description="Disordered" evidence="6">
    <location>
        <begin position="18"/>
        <end position="37"/>
    </location>
</feature>
<proteinExistence type="inferred from homology"/>
<dbReference type="InterPro" id="IPR009311">
    <property type="entry name" value="IFI6/IFI27-like"/>
</dbReference>
<evidence type="ECO:0000256" key="3">
    <source>
        <dbReference type="ARBA" id="ARBA00022692"/>
    </source>
</evidence>
<dbReference type="Gene3D" id="6.10.110.10">
    <property type="match status" value="1"/>
</dbReference>
<dbReference type="Proteomes" id="UP000247810">
    <property type="component" value="Unassembled WGS sequence"/>
</dbReference>
<evidence type="ECO:0000256" key="2">
    <source>
        <dbReference type="ARBA" id="ARBA00007262"/>
    </source>
</evidence>
<evidence type="ECO:0000256" key="7">
    <source>
        <dbReference type="SAM" id="Phobius"/>
    </source>
</evidence>
<dbReference type="OrthoDB" id="440424at2759"/>
<dbReference type="GO" id="GO:0016020">
    <property type="term" value="C:membrane"/>
    <property type="evidence" value="ECO:0007669"/>
    <property type="project" value="UniProtKB-SubCell"/>
</dbReference>
<evidence type="ECO:0000256" key="1">
    <source>
        <dbReference type="ARBA" id="ARBA00004141"/>
    </source>
</evidence>
<comment type="similarity">
    <text evidence="2">Belongs to the IFI6/IFI27 family.</text>
</comment>
<name>A0A319CRC6_9EURO</name>
<gene>
    <name evidence="8" type="ORF">BO71DRAFT_162376</name>
</gene>